<name>A0A402B3B9_9CHLR</name>
<proteinExistence type="predicted"/>
<organism evidence="3 4">
    <name type="scientific">Dictyobacter alpinus</name>
    <dbReference type="NCBI Taxonomy" id="2014873"/>
    <lineage>
        <taxon>Bacteria</taxon>
        <taxon>Bacillati</taxon>
        <taxon>Chloroflexota</taxon>
        <taxon>Ktedonobacteria</taxon>
        <taxon>Ktedonobacterales</taxon>
        <taxon>Dictyobacteraceae</taxon>
        <taxon>Dictyobacter</taxon>
    </lineage>
</organism>
<dbReference type="Proteomes" id="UP000287171">
    <property type="component" value="Unassembled WGS sequence"/>
</dbReference>
<dbReference type="PROSITE" id="PS50994">
    <property type="entry name" value="INTEGRASE"/>
    <property type="match status" value="1"/>
</dbReference>
<comment type="caution">
    <text evidence="3">The sequence shown here is derived from an EMBL/GenBank/DDBJ whole genome shotgun (WGS) entry which is preliminary data.</text>
</comment>
<sequence length="467" mass="53788">MKIQVKHFGARMLRISDIVRRDEFSENVSMEKKTVTLNSQEQQRIKRLNEHMAGLLSIKQVAELMQVSERQVYRWKASYREKGVEAMAHKNRGKANPRRIPDPMREHIVQQAKGVYAGCNQHHLRDLLEEREGVMISRSSLRRILEEASILTPIPAPKLKHRLRRPRYRQEGQLVQIDASPHAWLQERGPRLSLVGGIDDATGKVVGAIFREHEDQHGYFQVIQQMVERYGRPLALYHDRHTMFPASDHHASQHESVEEQLRGTKTPTQLGRLFTQLRMTSIAARSPQAKGRIERLWGTFQNRLVSELRLAKACTLEEANAVLQEYLPRFNARFAIAAAESTVAWQAWPDELSSQDCFCLQEQRSVSNDNTISYKGQRIQLLPDEQRISWARCKVMVHEQFDGSIRIVYQGQSVPSRQAPPDPIHHRHQEPPQPSAAVEKTKAQPKKGHTPPANHPWRKRAVVSSRQ</sequence>
<dbReference type="EMBL" id="BIFT01000001">
    <property type="protein sequence ID" value="GCE25851.1"/>
    <property type="molecule type" value="Genomic_DNA"/>
</dbReference>
<dbReference type="SUPFAM" id="SSF46689">
    <property type="entry name" value="Homeodomain-like"/>
    <property type="match status" value="1"/>
</dbReference>
<feature type="domain" description="Integrase catalytic" evidence="2">
    <location>
        <begin position="162"/>
        <end position="352"/>
    </location>
</feature>
<keyword evidence="4" id="KW-1185">Reference proteome</keyword>
<reference evidence="4" key="1">
    <citation type="submission" date="2018-12" db="EMBL/GenBank/DDBJ databases">
        <title>Tengunoibacter tsumagoiensis gen. nov., sp. nov., Dictyobacter kobayashii sp. nov., D. alpinus sp. nov., and D. joshuensis sp. nov. and description of Dictyobacteraceae fam. nov. within the order Ktedonobacterales isolated from Tengu-no-mugimeshi.</title>
        <authorList>
            <person name="Wang C.M."/>
            <person name="Zheng Y."/>
            <person name="Sakai Y."/>
            <person name="Toyoda A."/>
            <person name="Minakuchi Y."/>
            <person name="Abe K."/>
            <person name="Yokota A."/>
            <person name="Yabe S."/>
        </authorList>
    </citation>
    <scope>NUCLEOTIDE SEQUENCE [LARGE SCALE GENOMIC DNA]</scope>
    <source>
        <strain evidence="4">Uno16</strain>
    </source>
</reference>
<gene>
    <name evidence="3" type="ORF">KDA_13350</name>
</gene>
<evidence type="ECO:0000313" key="3">
    <source>
        <dbReference type="EMBL" id="GCE25851.1"/>
    </source>
</evidence>
<dbReference type="RefSeq" id="WP_126626390.1">
    <property type="nucleotide sequence ID" value="NZ_BIFT01000001.1"/>
</dbReference>
<protein>
    <submittedName>
        <fullName evidence="3">Transposase</fullName>
    </submittedName>
</protein>
<dbReference type="InterPro" id="IPR009057">
    <property type="entry name" value="Homeodomain-like_sf"/>
</dbReference>
<evidence type="ECO:0000313" key="4">
    <source>
        <dbReference type="Proteomes" id="UP000287171"/>
    </source>
</evidence>
<feature type="region of interest" description="Disordered" evidence="1">
    <location>
        <begin position="414"/>
        <end position="467"/>
    </location>
</feature>
<evidence type="ECO:0000259" key="2">
    <source>
        <dbReference type="PROSITE" id="PS50994"/>
    </source>
</evidence>
<dbReference type="PANTHER" id="PTHR35004">
    <property type="entry name" value="TRANSPOSASE RV3428C-RELATED"/>
    <property type="match status" value="1"/>
</dbReference>
<dbReference type="InterPro" id="IPR036397">
    <property type="entry name" value="RNaseH_sf"/>
</dbReference>
<dbReference type="NCBIfam" id="NF033594">
    <property type="entry name" value="transpos_ISNCY_2"/>
    <property type="match status" value="1"/>
</dbReference>
<dbReference type="PANTHER" id="PTHR35004:SF7">
    <property type="entry name" value="INTEGRASE PROTEIN"/>
    <property type="match status" value="1"/>
</dbReference>
<dbReference type="AlphaFoldDB" id="A0A402B3B9"/>
<dbReference type="GO" id="GO:0003676">
    <property type="term" value="F:nucleic acid binding"/>
    <property type="evidence" value="ECO:0007669"/>
    <property type="project" value="InterPro"/>
</dbReference>
<dbReference type="GO" id="GO:0015074">
    <property type="term" value="P:DNA integration"/>
    <property type="evidence" value="ECO:0007669"/>
    <property type="project" value="InterPro"/>
</dbReference>
<dbReference type="InterPro" id="IPR001584">
    <property type="entry name" value="Integrase_cat-core"/>
</dbReference>
<accession>A0A402B3B9</accession>
<dbReference type="OrthoDB" id="163839at2"/>
<dbReference type="Gene3D" id="3.30.420.10">
    <property type="entry name" value="Ribonuclease H-like superfamily/Ribonuclease H"/>
    <property type="match status" value="1"/>
</dbReference>
<dbReference type="SUPFAM" id="SSF53098">
    <property type="entry name" value="Ribonuclease H-like"/>
    <property type="match status" value="1"/>
</dbReference>
<evidence type="ECO:0000256" key="1">
    <source>
        <dbReference type="SAM" id="MobiDB-lite"/>
    </source>
</evidence>
<dbReference type="InterPro" id="IPR047797">
    <property type="entry name" value="ISNCY_transpos"/>
</dbReference>
<dbReference type="Pfam" id="PF13565">
    <property type="entry name" value="HTH_32"/>
    <property type="match status" value="1"/>
</dbReference>
<dbReference type="InterPro" id="IPR012337">
    <property type="entry name" value="RNaseH-like_sf"/>
</dbReference>